<keyword evidence="2" id="KW-0442">Lipid degradation</keyword>
<evidence type="ECO:0000256" key="2">
    <source>
        <dbReference type="ARBA" id="ARBA00022963"/>
    </source>
</evidence>
<dbReference type="GO" id="GO:0016042">
    <property type="term" value="P:lipid catabolic process"/>
    <property type="evidence" value="ECO:0007669"/>
    <property type="project" value="UniProtKB-KW"/>
</dbReference>
<feature type="non-terminal residue" evidence="3">
    <location>
        <position position="1"/>
    </location>
</feature>
<name>A0A6G1HXN5_9PEZI</name>
<keyword evidence="4" id="KW-1185">Reference proteome</keyword>
<proteinExistence type="predicted"/>
<dbReference type="OrthoDB" id="1658288at2759"/>
<sequence length="116" mass="12432">PKPCDYFDLIGGTSTGGIIAVLLGRLQLDVRKCIKIYTKLADQFSSATVLQLGSGQLARLATTGGVPVGDFGARLGHAPDANFPLENEFNGYCTNKFVQMSQTHCISVVQQPWSSI</sequence>
<dbReference type="AlphaFoldDB" id="A0A6G1HXN5"/>
<dbReference type="GO" id="GO:0019369">
    <property type="term" value="P:arachidonate metabolic process"/>
    <property type="evidence" value="ECO:0007669"/>
    <property type="project" value="TreeGrafter"/>
</dbReference>
<reference evidence="3" key="1">
    <citation type="journal article" date="2020" name="Stud. Mycol.">
        <title>101 Dothideomycetes genomes: a test case for predicting lifestyles and emergence of pathogens.</title>
        <authorList>
            <person name="Haridas S."/>
            <person name="Albert R."/>
            <person name="Binder M."/>
            <person name="Bloem J."/>
            <person name="Labutti K."/>
            <person name="Salamov A."/>
            <person name="Andreopoulos B."/>
            <person name="Baker S."/>
            <person name="Barry K."/>
            <person name="Bills G."/>
            <person name="Bluhm B."/>
            <person name="Cannon C."/>
            <person name="Castanera R."/>
            <person name="Culley D."/>
            <person name="Daum C."/>
            <person name="Ezra D."/>
            <person name="Gonzalez J."/>
            <person name="Henrissat B."/>
            <person name="Kuo A."/>
            <person name="Liang C."/>
            <person name="Lipzen A."/>
            <person name="Lutzoni F."/>
            <person name="Magnuson J."/>
            <person name="Mondo S."/>
            <person name="Nolan M."/>
            <person name="Ohm R."/>
            <person name="Pangilinan J."/>
            <person name="Park H.-J."/>
            <person name="Ramirez L."/>
            <person name="Alfaro M."/>
            <person name="Sun H."/>
            <person name="Tritt A."/>
            <person name="Yoshinaga Y."/>
            <person name="Zwiers L.-H."/>
            <person name="Turgeon B."/>
            <person name="Goodwin S."/>
            <person name="Spatafora J."/>
            <person name="Crous P."/>
            <person name="Grigoriev I."/>
        </authorList>
    </citation>
    <scope>NUCLEOTIDE SEQUENCE</scope>
    <source>
        <strain evidence="3">CBS 262.69</strain>
    </source>
</reference>
<gene>
    <name evidence="3" type="ORF">EJ06DRAFT_476365</name>
</gene>
<dbReference type="EMBL" id="ML996694">
    <property type="protein sequence ID" value="KAF2400579.1"/>
    <property type="molecule type" value="Genomic_DNA"/>
</dbReference>
<dbReference type="GO" id="GO:0016020">
    <property type="term" value="C:membrane"/>
    <property type="evidence" value="ECO:0007669"/>
    <property type="project" value="TreeGrafter"/>
</dbReference>
<evidence type="ECO:0000256" key="1">
    <source>
        <dbReference type="ARBA" id="ARBA00022801"/>
    </source>
</evidence>
<protein>
    <recommendedName>
        <fullName evidence="5">FabD/lysophospholipase-like protein</fullName>
    </recommendedName>
</protein>
<dbReference type="PANTHER" id="PTHR24185:SF1">
    <property type="entry name" value="CALCIUM-INDEPENDENT PHOSPHOLIPASE A2-GAMMA"/>
    <property type="match status" value="1"/>
</dbReference>
<dbReference type="GO" id="GO:0047499">
    <property type="term" value="F:calcium-independent phospholipase A2 activity"/>
    <property type="evidence" value="ECO:0007669"/>
    <property type="project" value="TreeGrafter"/>
</dbReference>
<accession>A0A6G1HXN5</accession>
<dbReference type="SUPFAM" id="SSF52151">
    <property type="entry name" value="FabD/lysophospholipase-like"/>
    <property type="match status" value="1"/>
</dbReference>
<dbReference type="PANTHER" id="PTHR24185">
    <property type="entry name" value="CALCIUM-INDEPENDENT PHOSPHOLIPASE A2-GAMMA"/>
    <property type="match status" value="1"/>
</dbReference>
<evidence type="ECO:0008006" key="5">
    <source>
        <dbReference type="Google" id="ProtNLM"/>
    </source>
</evidence>
<evidence type="ECO:0000313" key="3">
    <source>
        <dbReference type="EMBL" id="KAF2400579.1"/>
    </source>
</evidence>
<dbReference type="Gene3D" id="3.40.1090.10">
    <property type="entry name" value="Cytosolic phospholipase A2 catalytic domain"/>
    <property type="match status" value="1"/>
</dbReference>
<evidence type="ECO:0000313" key="4">
    <source>
        <dbReference type="Proteomes" id="UP000799640"/>
    </source>
</evidence>
<keyword evidence="1" id="KW-0378">Hydrolase</keyword>
<dbReference type="Proteomes" id="UP000799640">
    <property type="component" value="Unassembled WGS sequence"/>
</dbReference>
<organism evidence="3 4">
    <name type="scientific">Trichodelitschia bisporula</name>
    <dbReference type="NCBI Taxonomy" id="703511"/>
    <lineage>
        <taxon>Eukaryota</taxon>
        <taxon>Fungi</taxon>
        <taxon>Dikarya</taxon>
        <taxon>Ascomycota</taxon>
        <taxon>Pezizomycotina</taxon>
        <taxon>Dothideomycetes</taxon>
        <taxon>Dothideomycetes incertae sedis</taxon>
        <taxon>Phaeotrichales</taxon>
        <taxon>Phaeotrichaceae</taxon>
        <taxon>Trichodelitschia</taxon>
    </lineage>
</organism>
<dbReference type="InterPro" id="IPR016035">
    <property type="entry name" value="Acyl_Trfase/lysoPLipase"/>
</dbReference>
<keyword evidence="2" id="KW-0443">Lipid metabolism</keyword>